<keyword evidence="1" id="KW-1133">Transmembrane helix</keyword>
<feature type="transmembrane region" description="Helical" evidence="1">
    <location>
        <begin position="21"/>
        <end position="41"/>
    </location>
</feature>
<dbReference type="Proteomes" id="UP000077266">
    <property type="component" value="Unassembled WGS sequence"/>
</dbReference>
<accession>A0A165CDZ7</accession>
<keyword evidence="1" id="KW-0812">Transmembrane</keyword>
<gene>
    <name evidence="2" type="ORF">EXIGLDRAFT_349735</name>
</gene>
<proteinExistence type="predicted"/>
<dbReference type="InParanoid" id="A0A165CDZ7"/>
<evidence type="ECO:0000256" key="1">
    <source>
        <dbReference type="SAM" id="Phobius"/>
    </source>
</evidence>
<evidence type="ECO:0000313" key="2">
    <source>
        <dbReference type="EMBL" id="KZV82298.1"/>
    </source>
</evidence>
<keyword evidence="3" id="KW-1185">Reference proteome</keyword>
<organism evidence="2 3">
    <name type="scientific">Exidia glandulosa HHB12029</name>
    <dbReference type="NCBI Taxonomy" id="1314781"/>
    <lineage>
        <taxon>Eukaryota</taxon>
        <taxon>Fungi</taxon>
        <taxon>Dikarya</taxon>
        <taxon>Basidiomycota</taxon>
        <taxon>Agaricomycotina</taxon>
        <taxon>Agaricomycetes</taxon>
        <taxon>Auriculariales</taxon>
        <taxon>Exidiaceae</taxon>
        <taxon>Exidia</taxon>
    </lineage>
</organism>
<keyword evidence="1" id="KW-0472">Membrane</keyword>
<dbReference type="EMBL" id="KV426333">
    <property type="protein sequence ID" value="KZV82298.1"/>
    <property type="molecule type" value="Genomic_DNA"/>
</dbReference>
<dbReference type="AlphaFoldDB" id="A0A165CDZ7"/>
<evidence type="ECO:0000313" key="3">
    <source>
        <dbReference type="Proteomes" id="UP000077266"/>
    </source>
</evidence>
<name>A0A165CDZ7_EXIGL</name>
<reference evidence="2 3" key="1">
    <citation type="journal article" date="2016" name="Mol. Biol. Evol.">
        <title>Comparative Genomics of Early-Diverging Mushroom-Forming Fungi Provides Insights into the Origins of Lignocellulose Decay Capabilities.</title>
        <authorList>
            <person name="Nagy L.G."/>
            <person name="Riley R."/>
            <person name="Tritt A."/>
            <person name="Adam C."/>
            <person name="Daum C."/>
            <person name="Floudas D."/>
            <person name="Sun H."/>
            <person name="Yadav J.S."/>
            <person name="Pangilinan J."/>
            <person name="Larsson K.H."/>
            <person name="Matsuura K."/>
            <person name="Barry K."/>
            <person name="Labutti K."/>
            <person name="Kuo R."/>
            <person name="Ohm R.A."/>
            <person name="Bhattacharya S.S."/>
            <person name="Shirouzu T."/>
            <person name="Yoshinaga Y."/>
            <person name="Martin F.M."/>
            <person name="Grigoriev I.V."/>
            <person name="Hibbett D.S."/>
        </authorList>
    </citation>
    <scope>NUCLEOTIDE SEQUENCE [LARGE SCALE GENOMIC DNA]</scope>
    <source>
        <strain evidence="2 3">HHB12029</strain>
    </source>
</reference>
<protein>
    <submittedName>
        <fullName evidence="2">Uncharacterized protein</fullName>
    </submittedName>
</protein>
<sequence>MAASGVVLIAVRVQHPPHTRLIFTLAHTSFAVTALAISSRLPFSSTSVLSRAWQRRR</sequence>